<sequence>MRDGTASPKAWENFRANRDTRDLCLLEQFGLCAYSETLLDANDLGMHLDHVRPRSKFPADTFDHHNLLLSAIDDISFRKLIKRDVFGGHARSNHYSKSDFIHPIRPDCQRFFHYASDGRIEPALTLSESNKRKAVYTIAILNLNAPLLINSRRRWLETLEEEIDQLLEMPAALENFAEAELCLTNNKLRPFHSAVRERFGALGERVIRQHCIHITSDHETPL</sequence>
<dbReference type="RefSeq" id="WP_081756404.1">
    <property type="nucleotide sequence ID" value="NZ_CBTK010000248.1"/>
</dbReference>
<comment type="caution">
    <text evidence="1">The sequence shown here is derived from an EMBL/GenBank/DDBJ whole genome shotgun (WGS) entry which is preliminary data.</text>
</comment>
<evidence type="ECO:0008006" key="3">
    <source>
        <dbReference type="Google" id="ProtNLM"/>
    </source>
</evidence>
<accession>A0A7U7J4W4</accession>
<dbReference type="NCBIfam" id="TIGR02646">
    <property type="entry name" value="retron system putative HNH endonuclease"/>
    <property type="match status" value="1"/>
</dbReference>
<dbReference type="EMBL" id="CBTK010000248">
    <property type="protein sequence ID" value="CDH46085.1"/>
    <property type="molecule type" value="Genomic_DNA"/>
</dbReference>
<organism evidence="1 2">
    <name type="scientific">Candidatus Contendobacter odensis Run_B_J11</name>
    <dbReference type="NCBI Taxonomy" id="1400861"/>
    <lineage>
        <taxon>Bacteria</taxon>
        <taxon>Pseudomonadati</taxon>
        <taxon>Pseudomonadota</taxon>
        <taxon>Gammaproteobacteria</taxon>
        <taxon>Candidatus Competibacteraceae</taxon>
        <taxon>Candidatus Contendibacter</taxon>
    </lineage>
</organism>
<gene>
    <name evidence="1" type="ORF">BN874_340045</name>
</gene>
<name>A0A7U7J4W4_9GAMM</name>
<evidence type="ECO:0000313" key="1">
    <source>
        <dbReference type="EMBL" id="CDH46085.1"/>
    </source>
</evidence>
<dbReference type="Proteomes" id="UP000019184">
    <property type="component" value="Unassembled WGS sequence"/>
</dbReference>
<reference evidence="1 2" key="1">
    <citation type="journal article" date="2014" name="ISME J.">
        <title>Candidatus Competibacter-lineage genomes retrieved from metagenomes reveal functional metabolic diversity.</title>
        <authorList>
            <person name="McIlroy S.J."/>
            <person name="Albertsen M."/>
            <person name="Andresen E.K."/>
            <person name="Saunders A.M."/>
            <person name="Kristiansen R."/>
            <person name="Stokholm-Bjerregaard M."/>
            <person name="Nielsen K.L."/>
            <person name="Nielsen P.H."/>
        </authorList>
    </citation>
    <scope>NUCLEOTIDE SEQUENCE [LARGE SCALE GENOMIC DNA]</scope>
    <source>
        <strain evidence="1 2">Run_B_J11</strain>
    </source>
</reference>
<dbReference type="OrthoDB" id="6975485at2"/>
<keyword evidence="2" id="KW-1185">Reference proteome</keyword>
<protein>
    <recommendedName>
        <fullName evidence="3">TIGR02646 family protein</fullName>
    </recommendedName>
</protein>
<evidence type="ECO:0000313" key="2">
    <source>
        <dbReference type="Proteomes" id="UP000019184"/>
    </source>
</evidence>
<dbReference type="InterPro" id="IPR013467">
    <property type="entry name" value="HNH78-like"/>
</dbReference>
<proteinExistence type="predicted"/>
<dbReference type="AlphaFoldDB" id="A0A7U7J4W4"/>